<evidence type="ECO:0000256" key="2">
    <source>
        <dbReference type="SAM" id="SignalP"/>
    </source>
</evidence>
<dbReference type="Proteomes" id="UP001359485">
    <property type="component" value="Unassembled WGS sequence"/>
</dbReference>
<sequence>MRTKLPFLLLLAFALLVSGRSAKKKEEENKKEKETEKQKEKETSQEVEKEEEEEEDGEADSVDVESEELERVDNEHMTICLKNENVTESEMKNFLLSRGKKTVREPLKKAVLCFLKRINFFDGKKWNVDVIGESVGDDTAMFKAIKDCLQKDDKKLTPHERTYRVQKCVLESDDIQ</sequence>
<evidence type="ECO:0000313" key="3">
    <source>
        <dbReference type="EMBL" id="KAK6630296.1"/>
    </source>
</evidence>
<dbReference type="EMBL" id="JAWJWF010000008">
    <property type="protein sequence ID" value="KAK6630296.1"/>
    <property type="molecule type" value="Genomic_DNA"/>
</dbReference>
<protein>
    <submittedName>
        <fullName evidence="3">Uncharacterized protein</fullName>
    </submittedName>
</protein>
<comment type="caution">
    <text evidence="3">The sequence shown here is derived from an EMBL/GenBank/DDBJ whole genome shotgun (WGS) entry which is preliminary data.</text>
</comment>
<evidence type="ECO:0000313" key="4">
    <source>
        <dbReference type="Proteomes" id="UP001359485"/>
    </source>
</evidence>
<feature type="signal peptide" evidence="2">
    <location>
        <begin position="1"/>
        <end position="19"/>
    </location>
</feature>
<evidence type="ECO:0000256" key="1">
    <source>
        <dbReference type="SAM" id="MobiDB-lite"/>
    </source>
</evidence>
<reference evidence="3 4" key="1">
    <citation type="submission" date="2023-09" db="EMBL/GenBank/DDBJ databases">
        <title>Genomes of two closely related lineages of the louse Polyplax serrata with different host specificities.</title>
        <authorList>
            <person name="Martinu J."/>
            <person name="Tarabai H."/>
            <person name="Stefka J."/>
            <person name="Hypsa V."/>
        </authorList>
    </citation>
    <scope>NUCLEOTIDE SEQUENCE [LARGE SCALE GENOMIC DNA]</scope>
    <source>
        <strain evidence="3">98ZLc_SE</strain>
    </source>
</reference>
<dbReference type="Gene3D" id="1.10.238.20">
    <property type="entry name" value="Pheromone/general odorant binding protein domain"/>
    <property type="match status" value="1"/>
</dbReference>
<organism evidence="3 4">
    <name type="scientific">Polyplax serrata</name>
    <name type="common">Common mouse louse</name>
    <dbReference type="NCBI Taxonomy" id="468196"/>
    <lineage>
        <taxon>Eukaryota</taxon>
        <taxon>Metazoa</taxon>
        <taxon>Ecdysozoa</taxon>
        <taxon>Arthropoda</taxon>
        <taxon>Hexapoda</taxon>
        <taxon>Insecta</taxon>
        <taxon>Pterygota</taxon>
        <taxon>Neoptera</taxon>
        <taxon>Paraneoptera</taxon>
        <taxon>Psocodea</taxon>
        <taxon>Troctomorpha</taxon>
        <taxon>Phthiraptera</taxon>
        <taxon>Anoplura</taxon>
        <taxon>Polyplacidae</taxon>
        <taxon>Polyplax</taxon>
    </lineage>
</organism>
<dbReference type="InterPro" id="IPR006170">
    <property type="entry name" value="PBP/GOBP"/>
</dbReference>
<dbReference type="InterPro" id="IPR036728">
    <property type="entry name" value="PBP_GOBP_sf"/>
</dbReference>
<accession>A0ABR1AWI9</accession>
<keyword evidence="2" id="KW-0732">Signal</keyword>
<feature type="compositionally biased region" description="Basic and acidic residues" evidence="1">
    <location>
        <begin position="24"/>
        <end position="47"/>
    </location>
</feature>
<gene>
    <name evidence="3" type="ORF">RUM44_004963</name>
</gene>
<dbReference type="SMART" id="SM00708">
    <property type="entry name" value="PhBP"/>
    <property type="match status" value="1"/>
</dbReference>
<proteinExistence type="predicted"/>
<name>A0ABR1AWI9_POLSC</name>
<dbReference type="CDD" id="cd23992">
    <property type="entry name" value="PBP_GOBP"/>
    <property type="match status" value="1"/>
</dbReference>
<keyword evidence="4" id="KW-1185">Reference proteome</keyword>
<feature type="compositionally biased region" description="Acidic residues" evidence="1">
    <location>
        <begin position="48"/>
        <end position="68"/>
    </location>
</feature>
<feature type="chain" id="PRO_5045915371" evidence="2">
    <location>
        <begin position="20"/>
        <end position="176"/>
    </location>
</feature>
<dbReference type="SUPFAM" id="SSF47565">
    <property type="entry name" value="Insect pheromone/odorant-binding proteins"/>
    <property type="match status" value="1"/>
</dbReference>
<feature type="region of interest" description="Disordered" evidence="1">
    <location>
        <begin position="21"/>
        <end position="70"/>
    </location>
</feature>